<evidence type="ECO:0000313" key="11">
    <source>
        <dbReference type="Proteomes" id="UP001652461"/>
    </source>
</evidence>
<dbReference type="PANTHER" id="PTHR32502">
    <property type="entry name" value="N-ACETYLGALACTOSAMINE PERMEASE II COMPONENT-RELATED"/>
    <property type="match status" value="1"/>
</dbReference>
<gene>
    <name evidence="10" type="ORF">OCV63_07980</name>
</gene>
<evidence type="ECO:0000256" key="7">
    <source>
        <dbReference type="ARBA" id="ARBA00022989"/>
    </source>
</evidence>
<name>A0ABT2RXU3_9FIRM</name>
<dbReference type="InterPro" id="IPR004704">
    <property type="entry name" value="PTS_IID_man"/>
</dbReference>
<comment type="subcellular location">
    <subcellularLocation>
        <location evidence="1">Cell membrane</location>
        <topology evidence="1">Multi-pass membrane protein</topology>
    </subcellularLocation>
</comment>
<keyword evidence="8 9" id="KW-0472">Membrane</keyword>
<evidence type="ECO:0000313" key="10">
    <source>
        <dbReference type="EMBL" id="MCU6696835.1"/>
    </source>
</evidence>
<keyword evidence="4" id="KW-0762">Sugar transport</keyword>
<comment type="caution">
    <text evidence="10">The sequence shown here is derived from an EMBL/GenBank/DDBJ whole genome shotgun (WGS) entry which is preliminary data.</text>
</comment>
<accession>A0ABT2RXU3</accession>
<keyword evidence="6 9" id="KW-0812">Transmembrane</keyword>
<keyword evidence="3" id="KW-1003">Cell membrane</keyword>
<keyword evidence="5" id="KW-0598">Phosphotransferase system</keyword>
<keyword evidence="11" id="KW-1185">Reference proteome</keyword>
<organism evidence="10 11">
    <name type="scientific">Laedolimicola ammoniilytica</name>
    <dbReference type="NCBI Taxonomy" id="2981771"/>
    <lineage>
        <taxon>Bacteria</taxon>
        <taxon>Bacillati</taxon>
        <taxon>Bacillota</taxon>
        <taxon>Clostridia</taxon>
        <taxon>Lachnospirales</taxon>
        <taxon>Lachnospiraceae</taxon>
        <taxon>Laedolimicola</taxon>
    </lineage>
</organism>
<evidence type="ECO:0000256" key="2">
    <source>
        <dbReference type="ARBA" id="ARBA00022448"/>
    </source>
</evidence>
<dbReference type="Pfam" id="PF03613">
    <property type="entry name" value="EIID-AGA"/>
    <property type="match status" value="1"/>
</dbReference>
<evidence type="ECO:0000256" key="6">
    <source>
        <dbReference type="ARBA" id="ARBA00022692"/>
    </source>
</evidence>
<evidence type="ECO:0000256" key="8">
    <source>
        <dbReference type="ARBA" id="ARBA00023136"/>
    </source>
</evidence>
<sequence>MSSELKENGLVTKKDLRSIWLHWEMFIASNFNYERYFATGLIYTLTPVLKKFYGDDKERMVKALKRHMQFFNIECNFGCSVIGLVVALEEEKSKNDEAIPDEMITGVKNGLMGPMAGIGDTLWQGTLLPILLSLTLPFGQEGNIVLGPVAFSALHIGIMLSVGYTLINLGYSKGREGIVSILQGQSLTKVMTFAQTLGSIVIGALAASCISLSTPLVLHLNGGDLAIQTAVFDKIMLGILPLGATLLVYKLLKKKVNPNMVLAGIIVVIGALALLGVL</sequence>
<protein>
    <submittedName>
        <fullName evidence="10">PTS system mannose/fructose/sorbose family transporter subunit IID</fullName>
    </submittedName>
</protein>
<evidence type="ECO:0000256" key="5">
    <source>
        <dbReference type="ARBA" id="ARBA00022683"/>
    </source>
</evidence>
<dbReference type="Proteomes" id="UP001652461">
    <property type="component" value="Unassembled WGS sequence"/>
</dbReference>
<evidence type="ECO:0000256" key="1">
    <source>
        <dbReference type="ARBA" id="ARBA00004651"/>
    </source>
</evidence>
<feature type="transmembrane region" description="Helical" evidence="9">
    <location>
        <begin position="225"/>
        <end position="248"/>
    </location>
</feature>
<keyword evidence="7 9" id="KW-1133">Transmembrane helix</keyword>
<dbReference type="EMBL" id="JAOQKC010000009">
    <property type="protein sequence ID" value="MCU6696835.1"/>
    <property type="molecule type" value="Genomic_DNA"/>
</dbReference>
<dbReference type="PROSITE" id="PS51108">
    <property type="entry name" value="PTS_EIID"/>
    <property type="match status" value="1"/>
</dbReference>
<evidence type="ECO:0000256" key="3">
    <source>
        <dbReference type="ARBA" id="ARBA00022475"/>
    </source>
</evidence>
<dbReference type="InterPro" id="IPR050303">
    <property type="entry name" value="GatZ_KbaZ_carbometab"/>
</dbReference>
<reference evidence="10 11" key="1">
    <citation type="journal article" date="2021" name="ISME Commun">
        <title>Automated analysis of genomic sequences facilitates high-throughput and comprehensive description of bacteria.</title>
        <authorList>
            <person name="Hitch T.C.A."/>
        </authorList>
    </citation>
    <scope>NUCLEOTIDE SEQUENCE [LARGE SCALE GENOMIC DNA]</scope>
    <source>
        <strain evidence="10 11">Sanger_04</strain>
    </source>
</reference>
<feature type="transmembrane region" description="Helical" evidence="9">
    <location>
        <begin position="260"/>
        <end position="277"/>
    </location>
</feature>
<dbReference type="PANTHER" id="PTHR32502:SF5">
    <property type="entry name" value="N-ACETYLGALACTOSAMINE PERMEASE IID COMPONENT-RELATED"/>
    <property type="match status" value="1"/>
</dbReference>
<proteinExistence type="predicted"/>
<evidence type="ECO:0000256" key="9">
    <source>
        <dbReference type="SAM" id="Phobius"/>
    </source>
</evidence>
<feature type="transmembrane region" description="Helical" evidence="9">
    <location>
        <begin position="144"/>
        <end position="169"/>
    </location>
</feature>
<evidence type="ECO:0000256" key="4">
    <source>
        <dbReference type="ARBA" id="ARBA00022597"/>
    </source>
</evidence>
<dbReference type="RefSeq" id="WP_158363320.1">
    <property type="nucleotide sequence ID" value="NZ_JAOQKC010000009.1"/>
</dbReference>
<feature type="transmembrane region" description="Helical" evidence="9">
    <location>
        <begin position="190"/>
        <end position="213"/>
    </location>
</feature>
<keyword evidence="2" id="KW-0813">Transport</keyword>